<accession>A0A0G0HCB8</accession>
<evidence type="ECO:0000256" key="1">
    <source>
        <dbReference type="SAM" id="Phobius"/>
    </source>
</evidence>
<gene>
    <name evidence="2" type="ORF">US11_C0006G0008</name>
</gene>
<protein>
    <submittedName>
        <fullName evidence="2">Uncharacterized protein</fullName>
    </submittedName>
</protein>
<evidence type="ECO:0000313" key="2">
    <source>
        <dbReference type="EMBL" id="KKQ01566.1"/>
    </source>
</evidence>
<keyword evidence="1" id="KW-1133">Transmembrane helix</keyword>
<evidence type="ECO:0000313" key="3">
    <source>
        <dbReference type="Proteomes" id="UP000034344"/>
    </source>
</evidence>
<organism evidence="2 3">
    <name type="scientific">Candidatus Roizmanbacteria bacterium GW2011_GWA2_36_23</name>
    <dbReference type="NCBI Taxonomy" id="1618480"/>
    <lineage>
        <taxon>Bacteria</taxon>
        <taxon>Candidatus Roizmaniibacteriota</taxon>
    </lineage>
</organism>
<dbReference type="AlphaFoldDB" id="A0A0G0HCB8"/>
<sequence length="101" mass="11031">MVYAAIRFDDENVFAPAKYQNLGILLNQILPILMSGAAVLFLVICLRAAFAILTNGENPEAIKKAQQTLGYAILGLFLVVLSFLLVKLIGRVLQIDTILPT</sequence>
<dbReference type="EMBL" id="LBRS01000006">
    <property type="protein sequence ID" value="KKQ01566.1"/>
    <property type="molecule type" value="Genomic_DNA"/>
</dbReference>
<keyword evidence="1" id="KW-0472">Membrane</keyword>
<feature type="transmembrane region" description="Helical" evidence="1">
    <location>
        <begin position="71"/>
        <end position="90"/>
    </location>
</feature>
<name>A0A0G0HCB8_9BACT</name>
<dbReference type="STRING" id="1618480.US11_C0006G0008"/>
<dbReference type="Proteomes" id="UP000034344">
    <property type="component" value="Unassembled WGS sequence"/>
</dbReference>
<keyword evidence="1" id="KW-0812">Transmembrane</keyword>
<feature type="transmembrane region" description="Helical" evidence="1">
    <location>
        <begin position="29"/>
        <end position="50"/>
    </location>
</feature>
<proteinExistence type="predicted"/>
<reference evidence="2 3" key="1">
    <citation type="journal article" date="2015" name="Nature">
        <title>rRNA introns, odd ribosomes, and small enigmatic genomes across a large radiation of phyla.</title>
        <authorList>
            <person name="Brown C.T."/>
            <person name="Hug L.A."/>
            <person name="Thomas B.C."/>
            <person name="Sharon I."/>
            <person name="Castelle C.J."/>
            <person name="Singh A."/>
            <person name="Wilkins M.J."/>
            <person name="Williams K.H."/>
            <person name="Banfield J.F."/>
        </authorList>
    </citation>
    <scope>NUCLEOTIDE SEQUENCE [LARGE SCALE GENOMIC DNA]</scope>
</reference>
<comment type="caution">
    <text evidence="2">The sequence shown here is derived from an EMBL/GenBank/DDBJ whole genome shotgun (WGS) entry which is preliminary data.</text>
</comment>